<dbReference type="InterPro" id="IPR001478">
    <property type="entry name" value="PDZ"/>
</dbReference>
<dbReference type="PROSITE" id="PS51318">
    <property type="entry name" value="TAT"/>
    <property type="match status" value="1"/>
</dbReference>
<reference evidence="4" key="1">
    <citation type="journal article" date="2019" name="Int. J. Syst. Evol. Microbiol.">
        <title>The Global Catalogue of Microorganisms (GCM) 10K type strain sequencing project: providing services to taxonomists for standard genome sequencing and annotation.</title>
        <authorList>
            <consortium name="The Broad Institute Genomics Platform"/>
            <consortium name="The Broad Institute Genome Sequencing Center for Infectious Disease"/>
            <person name="Wu L."/>
            <person name="Ma J."/>
        </authorList>
    </citation>
    <scope>NUCLEOTIDE SEQUENCE [LARGE SCALE GENOMIC DNA]</scope>
    <source>
        <strain evidence="4">JCM 17563</strain>
    </source>
</reference>
<dbReference type="Gene3D" id="2.40.70.10">
    <property type="entry name" value="Acid Proteases"/>
    <property type="match status" value="2"/>
</dbReference>
<dbReference type="RefSeq" id="WP_344705358.1">
    <property type="nucleotide sequence ID" value="NZ_BAABBQ010000001.1"/>
</dbReference>
<gene>
    <name evidence="3" type="ORF">GCM10022280_00260</name>
</gene>
<evidence type="ECO:0000259" key="2">
    <source>
        <dbReference type="Pfam" id="PF13180"/>
    </source>
</evidence>
<dbReference type="SUPFAM" id="SSF50630">
    <property type="entry name" value="Acid proteases"/>
    <property type="match status" value="2"/>
</dbReference>
<dbReference type="Pfam" id="PF13180">
    <property type="entry name" value="PDZ_2"/>
    <property type="match status" value="1"/>
</dbReference>
<dbReference type="CDD" id="cd05483">
    <property type="entry name" value="retropepsin_like_bacteria"/>
    <property type="match status" value="1"/>
</dbReference>
<feature type="domain" description="PDZ" evidence="2">
    <location>
        <begin position="310"/>
        <end position="377"/>
    </location>
</feature>
<dbReference type="InterPro" id="IPR006311">
    <property type="entry name" value="TAT_signal"/>
</dbReference>
<evidence type="ECO:0000313" key="4">
    <source>
        <dbReference type="Proteomes" id="UP001500235"/>
    </source>
</evidence>
<dbReference type="SUPFAM" id="SSF50156">
    <property type="entry name" value="PDZ domain-like"/>
    <property type="match status" value="1"/>
</dbReference>
<evidence type="ECO:0000313" key="3">
    <source>
        <dbReference type="EMBL" id="GAA4007688.1"/>
    </source>
</evidence>
<keyword evidence="4" id="KW-1185">Reference proteome</keyword>
<dbReference type="Pfam" id="PF13650">
    <property type="entry name" value="Asp_protease_2"/>
    <property type="match status" value="2"/>
</dbReference>
<dbReference type="Gene3D" id="2.30.42.10">
    <property type="match status" value="1"/>
</dbReference>
<feature type="chain" id="PRO_5046381881" description="PDZ domain-containing protein" evidence="1">
    <location>
        <begin position="26"/>
        <end position="383"/>
    </location>
</feature>
<proteinExistence type="predicted"/>
<feature type="signal peptide" evidence="1">
    <location>
        <begin position="1"/>
        <end position="25"/>
    </location>
</feature>
<organism evidence="3 4">
    <name type="scientific">Sphingomonas swuensis</name>
    <dbReference type="NCBI Taxonomy" id="977800"/>
    <lineage>
        <taxon>Bacteria</taxon>
        <taxon>Pseudomonadati</taxon>
        <taxon>Pseudomonadota</taxon>
        <taxon>Alphaproteobacteria</taxon>
        <taxon>Sphingomonadales</taxon>
        <taxon>Sphingomonadaceae</taxon>
        <taxon>Sphingomonas</taxon>
    </lineage>
</organism>
<dbReference type="InterPro" id="IPR036034">
    <property type="entry name" value="PDZ_sf"/>
</dbReference>
<dbReference type="Proteomes" id="UP001500235">
    <property type="component" value="Unassembled WGS sequence"/>
</dbReference>
<dbReference type="InterPro" id="IPR021109">
    <property type="entry name" value="Peptidase_aspartic_dom_sf"/>
</dbReference>
<accession>A0ABP7S829</accession>
<dbReference type="InterPro" id="IPR034122">
    <property type="entry name" value="Retropepsin-like_bacterial"/>
</dbReference>
<sequence length="383" mass="40398">MNRRHLLTLLGASAAVAALPRPALAQSPVIVSRIAIVGRWVVIPTSIGGRAPVPFAFDTGAELSLINPGYARELALVSKRTTRFRGIGGVAELPLYLAPDVVLGGGIRQPSVAFAGLDRNLGGGIQGAFAAGLLTALDSDLDIEAGEWRVYPGGRPNRSGFTKLGGGIQGGTGTGSLSPRLYGDAAVNGRRLRFLLDTGAPGSLSLHERAAKTLGLWNDDRPYAPQRTSGIGGKGGMGRLVRLDHIEFGGQRFERPIALLRRDGLGQNEDGIIGLQIIRHFNLSTDVANKALWVQPHGTPALADGYNRAGLWVEEERGRPTVIDVGNGSPAAAAGVRPGDVVVGQRLAEIIRQTSSRAGTPVTLEIERGGQRRTVNFTLADYL</sequence>
<protein>
    <recommendedName>
        <fullName evidence="2">PDZ domain-containing protein</fullName>
    </recommendedName>
</protein>
<comment type="caution">
    <text evidence="3">The sequence shown here is derived from an EMBL/GenBank/DDBJ whole genome shotgun (WGS) entry which is preliminary data.</text>
</comment>
<name>A0ABP7S829_9SPHN</name>
<evidence type="ECO:0000256" key="1">
    <source>
        <dbReference type="SAM" id="SignalP"/>
    </source>
</evidence>
<keyword evidence="1" id="KW-0732">Signal</keyword>
<dbReference type="EMBL" id="BAABBQ010000001">
    <property type="protein sequence ID" value="GAA4007688.1"/>
    <property type="molecule type" value="Genomic_DNA"/>
</dbReference>